<dbReference type="GO" id="GO:0051539">
    <property type="term" value="F:4 iron, 4 sulfur cluster binding"/>
    <property type="evidence" value="ECO:0007669"/>
    <property type="project" value="UniProtKB-KW"/>
</dbReference>
<dbReference type="GO" id="GO:0019646">
    <property type="term" value="P:aerobic electron transport chain"/>
    <property type="evidence" value="ECO:0007669"/>
    <property type="project" value="InterPro"/>
</dbReference>
<evidence type="ECO:0000256" key="6">
    <source>
        <dbReference type="ARBA" id="ARBA00023014"/>
    </source>
</evidence>
<dbReference type="PROSITE" id="PS51318">
    <property type="entry name" value="TAT"/>
    <property type="match status" value="1"/>
</dbReference>
<dbReference type="GO" id="GO:0046872">
    <property type="term" value="F:metal ion binding"/>
    <property type="evidence" value="ECO:0007669"/>
    <property type="project" value="UniProtKB-KW"/>
</dbReference>
<keyword evidence="2 7" id="KW-0004">4Fe-4S</keyword>
<dbReference type="InterPro" id="IPR000170">
    <property type="entry name" value="High_potential_FeS_prot"/>
</dbReference>
<dbReference type="InterPro" id="IPR036369">
    <property type="entry name" value="HIPIP_sf"/>
</dbReference>
<dbReference type="Proteomes" id="UP000239724">
    <property type="component" value="Unassembled WGS sequence"/>
</dbReference>
<comment type="function">
    <text evidence="7">Specific class of high-redox-potential 4Fe-4S ferredoxins. Functions in anaerobic electron transport in most purple and in some other photosynthetic bacteria and in at least one genus (Paracoccus) of halophilic, denitrifying bacteria.</text>
</comment>
<keyword evidence="1 7" id="KW-0813">Transport</keyword>
<evidence type="ECO:0000256" key="7">
    <source>
        <dbReference type="RuleBase" id="RU000620"/>
    </source>
</evidence>
<comment type="subunit">
    <text evidence="7">Homodimer.</text>
</comment>
<evidence type="ECO:0000313" key="9">
    <source>
        <dbReference type="EMBL" id="PPQ30653.1"/>
    </source>
</evidence>
<name>A0A2S6N7Q8_RHOGL</name>
<dbReference type="Pfam" id="PF01355">
    <property type="entry name" value="HIPIP"/>
    <property type="match status" value="1"/>
</dbReference>
<keyword evidence="5 7" id="KW-0408">Iron</keyword>
<dbReference type="GO" id="GO:0009055">
    <property type="term" value="F:electron transfer activity"/>
    <property type="evidence" value="ECO:0007669"/>
    <property type="project" value="InterPro"/>
</dbReference>
<sequence>MTDDTTHHPPAGSAASRRQVLCAGLAVAGGLAAAGARAQEKIAPEMVQYQRTPKDGNKCATCVNFEPPDTCKIVAGKVIPEGWCIAYAPMETSNKG</sequence>
<protein>
    <recommendedName>
        <fullName evidence="7">High-potential iron-sulfur protein</fullName>
        <shortName evidence="7">HiPIP</shortName>
    </recommendedName>
</protein>
<evidence type="ECO:0000256" key="4">
    <source>
        <dbReference type="ARBA" id="ARBA00022982"/>
    </source>
</evidence>
<dbReference type="AlphaFoldDB" id="A0A2S6N7Q8"/>
<dbReference type="Gene3D" id="4.10.490.10">
    <property type="entry name" value="High potential iron-sulphur protein"/>
    <property type="match status" value="1"/>
</dbReference>
<gene>
    <name evidence="9" type="ORF">CCS01_18725</name>
</gene>
<comment type="similarity">
    <text evidence="7">Belongs to the high-potential iron-sulfur protein (HiPIP) family.</text>
</comment>
<evidence type="ECO:0000256" key="5">
    <source>
        <dbReference type="ARBA" id="ARBA00023004"/>
    </source>
</evidence>
<dbReference type="RefSeq" id="WP_104520345.1">
    <property type="nucleotide sequence ID" value="NZ_NHRY01000206.1"/>
</dbReference>
<feature type="domain" description="High potential iron-sulfur proteins family profile" evidence="8">
    <location>
        <begin position="30"/>
        <end position="92"/>
    </location>
</feature>
<keyword evidence="4 7" id="KW-0249">Electron transport</keyword>
<dbReference type="PROSITE" id="PS51373">
    <property type="entry name" value="HIPIP"/>
    <property type="match status" value="1"/>
</dbReference>
<keyword evidence="10" id="KW-1185">Reference proteome</keyword>
<evidence type="ECO:0000256" key="2">
    <source>
        <dbReference type="ARBA" id="ARBA00022485"/>
    </source>
</evidence>
<evidence type="ECO:0000313" key="10">
    <source>
        <dbReference type="Proteomes" id="UP000239724"/>
    </source>
</evidence>
<dbReference type="EMBL" id="NHRY01000206">
    <property type="protein sequence ID" value="PPQ30653.1"/>
    <property type="molecule type" value="Genomic_DNA"/>
</dbReference>
<accession>A0A2S6N7Q8</accession>
<comment type="caution">
    <text evidence="9">The sequence shown here is derived from an EMBL/GenBank/DDBJ whole genome shotgun (WGS) entry which is preliminary data.</text>
</comment>
<keyword evidence="6 7" id="KW-0411">Iron-sulfur</keyword>
<evidence type="ECO:0000256" key="3">
    <source>
        <dbReference type="ARBA" id="ARBA00022723"/>
    </source>
</evidence>
<evidence type="ECO:0000259" key="8">
    <source>
        <dbReference type="PROSITE" id="PS51373"/>
    </source>
</evidence>
<dbReference type="InterPro" id="IPR006311">
    <property type="entry name" value="TAT_signal"/>
</dbReference>
<reference evidence="9 10" key="1">
    <citation type="journal article" date="2018" name="Arch. Microbiol.">
        <title>New insights into the metabolic potential of the phototrophic purple bacterium Rhodopila globiformis DSM 161(T) from its draft genome sequence and evidence for a vanadium-dependent nitrogenase.</title>
        <authorList>
            <person name="Imhoff J.F."/>
            <person name="Rahn T."/>
            <person name="Kunzel S."/>
            <person name="Neulinger S.C."/>
        </authorList>
    </citation>
    <scope>NUCLEOTIDE SEQUENCE [LARGE SCALE GENOMIC DNA]</scope>
    <source>
        <strain evidence="9 10">DSM 161</strain>
    </source>
</reference>
<organism evidence="9 10">
    <name type="scientific">Rhodopila globiformis</name>
    <name type="common">Rhodopseudomonas globiformis</name>
    <dbReference type="NCBI Taxonomy" id="1071"/>
    <lineage>
        <taxon>Bacteria</taxon>
        <taxon>Pseudomonadati</taxon>
        <taxon>Pseudomonadota</taxon>
        <taxon>Alphaproteobacteria</taxon>
        <taxon>Acetobacterales</taxon>
        <taxon>Acetobacteraceae</taxon>
        <taxon>Rhodopila</taxon>
    </lineage>
</organism>
<proteinExistence type="inferred from homology"/>
<dbReference type="SUPFAM" id="SSF57652">
    <property type="entry name" value="HIPIP (high potential iron protein)"/>
    <property type="match status" value="1"/>
</dbReference>
<evidence type="ECO:0000256" key="1">
    <source>
        <dbReference type="ARBA" id="ARBA00022448"/>
    </source>
</evidence>
<keyword evidence="3 7" id="KW-0479">Metal-binding</keyword>
<dbReference type="OrthoDB" id="5334781at2"/>